<dbReference type="Proteomes" id="UP000218505">
    <property type="component" value="Chromosome"/>
</dbReference>
<dbReference type="Pfam" id="PF03888">
    <property type="entry name" value="MucB_RseB"/>
    <property type="match status" value="1"/>
</dbReference>
<dbReference type="InterPro" id="IPR033434">
    <property type="entry name" value="MucB/RseB_N"/>
</dbReference>
<dbReference type="KEGG" id="apre:CNX65_03725"/>
<dbReference type="PANTHER" id="PTHR37507:SF2">
    <property type="entry name" value="SPORULATION PROTEIN YDCC"/>
    <property type="match status" value="1"/>
</dbReference>
<evidence type="ECO:0000313" key="3">
    <source>
        <dbReference type="EMBL" id="ATE52505.1"/>
    </source>
</evidence>
<feature type="compositionally biased region" description="Basic and acidic residues" evidence="1">
    <location>
        <begin position="298"/>
        <end position="315"/>
    </location>
</feature>
<dbReference type="InterPro" id="IPR006311">
    <property type="entry name" value="TAT_signal"/>
</dbReference>
<accession>A0A290Z0J1</accession>
<dbReference type="InterPro" id="IPR052944">
    <property type="entry name" value="Sporulation_related"/>
</dbReference>
<evidence type="ECO:0000256" key="1">
    <source>
        <dbReference type="SAM" id="MobiDB-lite"/>
    </source>
</evidence>
<feature type="domain" description="MucB/RseB N-terminal" evidence="2">
    <location>
        <begin position="88"/>
        <end position="227"/>
    </location>
</feature>
<feature type="compositionally biased region" description="Basic and acidic residues" evidence="1">
    <location>
        <begin position="245"/>
        <end position="266"/>
    </location>
</feature>
<sequence>MNRRRTTVAVAAAGVAAGVVGLGVLAMPAGAGPAPVLPEVGAQELVESVLTAKPAAFGGSIQVDNNLGIPVLAGAPQLSDGESKARMWTDGQGRTRVQLPSGNSERTLVNDGSTLWMWNSADQKVVKHSADERPAERKVADPVSAAREVVTAVQQYSDVSVDGTARVANRSAYELVLAPKPDERTVLREVRVAVDSELRVPLRVSVLTNGTAEPAAQIGFTDFEAGAQDASLFSFTPPANAEVVEGKAKDEGAKRGPDSEQAEKLAQESGLKTVGEGWDAVLVAKASPDVLGQLGQARDGRFGKRVDGVEGRSDSRPPWARGSEDSTGSGSEGSADQGRRGQGLDPQKLLSQLGKKVSGDWGSGTLISTRVGSALIADDGRVALGAVPEQVLVEAIGQVK</sequence>
<reference evidence="3" key="1">
    <citation type="submission" date="2017-09" db="EMBL/GenBank/DDBJ databases">
        <title>Complete Genome Sequence of ansamitocin-producing Bacterium Actinosynnema pretiosum X47.</title>
        <authorList>
            <person name="Cao G."/>
            <person name="Zong G."/>
            <person name="Zhong C."/>
            <person name="Fu J."/>
        </authorList>
    </citation>
    <scope>NUCLEOTIDE SEQUENCE [LARGE SCALE GENOMIC DNA]</scope>
    <source>
        <strain evidence="3">X47</strain>
    </source>
</reference>
<dbReference type="EMBL" id="CP023445">
    <property type="protein sequence ID" value="ATE52505.1"/>
    <property type="molecule type" value="Genomic_DNA"/>
</dbReference>
<protein>
    <recommendedName>
        <fullName evidence="2">MucB/RseB N-terminal domain-containing protein</fullName>
    </recommendedName>
</protein>
<feature type="region of interest" description="Disordered" evidence="1">
    <location>
        <begin position="245"/>
        <end position="269"/>
    </location>
</feature>
<evidence type="ECO:0000259" key="2">
    <source>
        <dbReference type="Pfam" id="PF03888"/>
    </source>
</evidence>
<organism evidence="3 4">
    <name type="scientific">Actinosynnema pretiosum</name>
    <dbReference type="NCBI Taxonomy" id="42197"/>
    <lineage>
        <taxon>Bacteria</taxon>
        <taxon>Bacillati</taxon>
        <taxon>Actinomycetota</taxon>
        <taxon>Actinomycetes</taxon>
        <taxon>Pseudonocardiales</taxon>
        <taxon>Pseudonocardiaceae</taxon>
        <taxon>Actinosynnema</taxon>
    </lineage>
</organism>
<name>A0A290Z0J1_9PSEU</name>
<proteinExistence type="predicted"/>
<dbReference type="PANTHER" id="PTHR37507">
    <property type="entry name" value="SPORULATION PROTEIN YDCC"/>
    <property type="match status" value="1"/>
</dbReference>
<dbReference type="SUPFAM" id="SSF89392">
    <property type="entry name" value="Prokaryotic lipoproteins and lipoprotein localization factors"/>
    <property type="match status" value="1"/>
</dbReference>
<gene>
    <name evidence="3" type="ORF">CNX65_03725</name>
</gene>
<dbReference type="Gene3D" id="2.50.20.10">
    <property type="entry name" value="Lipoprotein localisation LolA/LolB/LppX"/>
    <property type="match status" value="1"/>
</dbReference>
<feature type="region of interest" description="Disordered" evidence="1">
    <location>
        <begin position="295"/>
        <end position="345"/>
    </location>
</feature>
<dbReference type="InterPro" id="IPR029046">
    <property type="entry name" value="LolA/LolB/LppX"/>
</dbReference>
<dbReference type="AlphaFoldDB" id="A0A290Z0J1"/>
<keyword evidence="4" id="KW-1185">Reference proteome</keyword>
<feature type="compositionally biased region" description="Low complexity" evidence="1">
    <location>
        <begin position="325"/>
        <end position="334"/>
    </location>
</feature>
<evidence type="ECO:0000313" key="4">
    <source>
        <dbReference type="Proteomes" id="UP000218505"/>
    </source>
</evidence>
<dbReference type="RefSeq" id="WP_096491510.1">
    <property type="nucleotide sequence ID" value="NZ_CP023445.1"/>
</dbReference>
<dbReference type="PROSITE" id="PS51318">
    <property type="entry name" value="TAT"/>
    <property type="match status" value="1"/>
</dbReference>